<protein>
    <submittedName>
        <fullName evidence="2">Uncharacterized protein</fullName>
    </submittedName>
</protein>
<keyword evidence="1" id="KW-1133">Transmembrane helix</keyword>
<name>A0A3P1SG94_9ACTO</name>
<proteinExistence type="predicted"/>
<dbReference type="Proteomes" id="UP000280444">
    <property type="component" value="Unassembled WGS sequence"/>
</dbReference>
<organism evidence="2 3">
    <name type="scientific">Schaalia canis</name>
    <dbReference type="NCBI Taxonomy" id="100469"/>
    <lineage>
        <taxon>Bacteria</taxon>
        <taxon>Bacillati</taxon>
        <taxon>Actinomycetota</taxon>
        <taxon>Actinomycetes</taxon>
        <taxon>Actinomycetales</taxon>
        <taxon>Actinomycetaceae</taxon>
        <taxon>Schaalia</taxon>
    </lineage>
</organism>
<feature type="transmembrane region" description="Helical" evidence="1">
    <location>
        <begin position="47"/>
        <end position="68"/>
    </location>
</feature>
<feature type="transmembrane region" description="Helical" evidence="1">
    <location>
        <begin position="21"/>
        <end position="41"/>
    </location>
</feature>
<keyword evidence="1" id="KW-0812">Transmembrane</keyword>
<gene>
    <name evidence="2" type="ORF">EII11_03980</name>
</gene>
<sequence length="73" mass="7261">MTHVVDSTISPASWQHTADRIALAVTISMIAALAVSAGIYAGSVAAVATAATAAVIALAATFTTRAPIPARAR</sequence>
<comment type="caution">
    <text evidence="2">The sequence shown here is derived from an EMBL/GenBank/DDBJ whole genome shotgun (WGS) entry which is preliminary data.</text>
</comment>
<evidence type="ECO:0000256" key="1">
    <source>
        <dbReference type="SAM" id="Phobius"/>
    </source>
</evidence>
<keyword evidence="1" id="KW-0472">Membrane</keyword>
<reference evidence="2 3" key="1">
    <citation type="submission" date="2018-11" db="EMBL/GenBank/DDBJ databases">
        <title>Genomes From Bacteria Associated with the Canine Oral Cavity: a Test Case for Automated Genome-Based Taxonomic Assignment.</title>
        <authorList>
            <person name="Coil D.A."/>
            <person name="Jospin G."/>
            <person name="Darling A.E."/>
            <person name="Wallis C."/>
            <person name="Davis I.J."/>
            <person name="Harris S."/>
            <person name="Eisen J.A."/>
            <person name="Holcombe L.J."/>
            <person name="O'Flynn C."/>
        </authorList>
    </citation>
    <scope>NUCLEOTIDE SEQUENCE [LARGE SCALE GENOMIC DNA]</scope>
    <source>
        <strain evidence="2 3">OH770</strain>
    </source>
</reference>
<evidence type="ECO:0000313" key="3">
    <source>
        <dbReference type="Proteomes" id="UP000280444"/>
    </source>
</evidence>
<dbReference type="AlphaFoldDB" id="A0A3P1SG94"/>
<dbReference type="RefSeq" id="WP_124868840.1">
    <property type="nucleotide sequence ID" value="NZ_RQZF01000002.1"/>
</dbReference>
<evidence type="ECO:0000313" key="2">
    <source>
        <dbReference type="EMBL" id="RRC96009.1"/>
    </source>
</evidence>
<accession>A0A3P1SG94</accession>
<keyword evidence="3" id="KW-1185">Reference proteome</keyword>
<dbReference type="EMBL" id="RQZF01000002">
    <property type="protein sequence ID" value="RRC96009.1"/>
    <property type="molecule type" value="Genomic_DNA"/>
</dbReference>